<organism evidence="1 2">
    <name type="scientific">Eretmocerus hayati</name>
    <dbReference type="NCBI Taxonomy" id="131215"/>
    <lineage>
        <taxon>Eukaryota</taxon>
        <taxon>Metazoa</taxon>
        <taxon>Ecdysozoa</taxon>
        <taxon>Arthropoda</taxon>
        <taxon>Hexapoda</taxon>
        <taxon>Insecta</taxon>
        <taxon>Pterygota</taxon>
        <taxon>Neoptera</taxon>
        <taxon>Endopterygota</taxon>
        <taxon>Hymenoptera</taxon>
        <taxon>Apocrita</taxon>
        <taxon>Proctotrupomorpha</taxon>
        <taxon>Chalcidoidea</taxon>
        <taxon>Aphelinidae</taxon>
        <taxon>Aphelininae</taxon>
        <taxon>Eretmocerus</taxon>
    </lineage>
</organism>
<evidence type="ECO:0000313" key="1">
    <source>
        <dbReference type="EMBL" id="KAJ8679336.1"/>
    </source>
</evidence>
<comment type="caution">
    <text evidence="1">The sequence shown here is derived from an EMBL/GenBank/DDBJ whole genome shotgun (WGS) entry which is preliminary data.</text>
</comment>
<sequence length="230" mass="25300">MLRSTVRAKPAVDHEPIKFSLDPSDDPNFKAIETPIRDEISTRIENGREWLARMADAIRFGRGRFVNSIAIARNIIAERVEELMSETRNNVAGAIGAANDIIEKSRTTLRSYDKGPVGQFLAPAQSRETARLENESDQAFLEKRKPNPIGSLIENIVKPTPIVDGINEEDKYGNQGDRFIGVGRALVNGVEGLSNIFNAVLEFPVSAAKQTSRGITEVFNKIGAKLVGLQ</sequence>
<keyword evidence="2" id="KW-1185">Reference proteome</keyword>
<protein>
    <submittedName>
        <fullName evidence="1">Uncharacterized protein</fullName>
    </submittedName>
</protein>
<evidence type="ECO:0000313" key="2">
    <source>
        <dbReference type="Proteomes" id="UP001239111"/>
    </source>
</evidence>
<name>A0ACC2P8K9_9HYME</name>
<accession>A0ACC2P8K9</accession>
<dbReference type="Proteomes" id="UP001239111">
    <property type="component" value="Chromosome 2"/>
</dbReference>
<dbReference type="EMBL" id="CM056742">
    <property type="protein sequence ID" value="KAJ8679336.1"/>
    <property type="molecule type" value="Genomic_DNA"/>
</dbReference>
<proteinExistence type="predicted"/>
<gene>
    <name evidence="1" type="ORF">QAD02_015123</name>
</gene>
<reference evidence="1" key="1">
    <citation type="submission" date="2023-04" db="EMBL/GenBank/DDBJ databases">
        <title>A chromosome-level genome assembly of the parasitoid wasp Eretmocerus hayati.</title>
        <authorList>
            <person name="Zhong Y."/>
            <person name="Liu S."/>
            <person name="Liu Y."/>
        </authorList>
    </citation>
    <scope>NUCLEOTIDE SEQUENCE</scope>
    <source>
        <strain evidence="1">ZJU_SS_LIU_2023</strain>
    </source>
</reference>